<proteinExistence type="inferred from homology"/>
<dbReference type="Gene3D" id="1.10.10.10">
    <property type="entry name" value="Winged helix-like DNA-binding domain superfamily/Winged helix DNA-binding domain"/>
    <property type="match status" value="1"/>
</dbReference>
<feature type="binding site" evidence="7">
    <location>
        <position position="96"/>
    </location>
    <ligand>
        <name>Zn(2+)</name>
        <dbReference type="ChEBI" id="CHEBI:29105"/>
    </ligand>
</feature>
<evidence type="ECO:0000256" key="3">
    <source>
        <dbReference type="ARBA" id="ARBA00022833"/>
    </source>
</evidence>
<keyword evidence="9" id="KW-1185">Reference proteome</keyword>
<evidence type="ECO:0000256" key="2">
    <source>
        <dbReference type="ARBA" id="ARBA00022491"/>
    </source>
</evidence>
<gene>
    <name evidence="8" type="ORF">FC96_GL001028</name>
</gene>
<dbReference type="AlphaFoldDB" id="A0A0R1HQI4"/>
<dbReference type="SUPFAM" id="SSF46785">
    <property type="entry name" value="Winged helix' DNA-binding domain"/>
    <property type="match status" value="1"/>
</dbReference>
<organism evidence="8 9">
    <name type="scientific">Secundilactobacillus kimchicus JCM 15530</name>
    <dbReference type="NCBI Taxonomy" id="1302272"/>
    <lineage>
        <taxon>Bacteria</taxon>
        <taxon>Bacillati</taxon>
        <taxon>Bacillota</taxon>
        <taxon>Bacilli</taxon>
        <taxon>Lactobacillales</taxon>
        <taxon>Lactobacillaceae</taxon>
        <taxon>Secundilactobacillus</taxon>
    </lineage>
</organism>
<name>A0A0R1HQI4_9LACO</name>
<dbReference type="InterPro" id="IPR002481">
    <property type="entry name" value="FUR"/>
</dbReference>
<dbReference type="PANTHER" id="PTHR33202:SF8">
    <property type="entry name" value="PEROXIDE-RESPONSIVE REPRESSOR PERR"/>
    <property type="match status" value="1"/>
</dbReference>
<dbReference type="GO" id="GO:0045892">
    <property type="term" value="P:negative regulation of DNA-templated transcription"/>
    <property type="evidence" value="ECO:0007669"/>
    <property type="project" value="TreeGrafter"/>
</dbReference>
<evidence type="ECO:0000256" key="5">
    <source>
        <dbReference type="ARBA" id="ARBA00023125"/>
    </source>
</evidence>
<dbReference type="GO" id="GO:0000976">
    <property type="term" value="F:transcription cis-regulatory region binding"/>
    <property type="evidence" value="ECO:0007669"/>
    <property type="project" value="TreeGrafter"/>
</dbReference>
<evidence type="ECO:0000256" key="7">
    <source>
        <dbReference type="PIRSR" id="PIRSR602481-1"/>
    </source>
</evidence>
<dbReference type="GO" id="GO:1900376">
    <property type="term" value="P:regulation of secondary metabolite biosynthetic process"/>
    <property type="evidence" value="ECO:0007669"/>
    <property type="project" value="TreeGrafter"/>
</dbReference>
<dbReference type="CDD" id="cd07153">
    <property type="entry name" value="Fur_like"/>
    <property type="match status" value="1"/>
</dbReference>
<dbReference type="InterPro" id="IPR043135">
    <property type="entry name" value="Fur_C"/>
</dbReference>
<evidence type="ECO:0000313" key="8">
    <source>
        <dbReference type="EMBL" id="KRK48710.1"/>
    </source>
</evidence>
<dbReference type="PANTHER" id="PTHR33202">
    <property type="entry name" value="ZINC UPTAKE REGULATION PROTEIN"/>
    <property type="match status" value="1"/>
</dbReference>
<dbReference type="Proteomes" id="UP000050911">
    <property type="component" value="Unassembled WGS sequence"/>
</dbReference>
<dbReference type="Gene3D" id="3.30.1490.190">
    <property type="match status" value="1"/>
</dbReference>
<reference evidence="8 9" key="1">
    <citation type="journal article" date="2015" name="Genome Announc.">
        <title>Expanding the biotechnology potential of lactobacilli through comparative genomics of 213 strains and associated genera.</title>
        <authorList>
            <person name="Sun Z."/>
            <person name="Harris H.M."/>
            <person name="McCann A."/>
            <person name="Guo C."/>
            <person name="Argimon S."/>
            <person name="Zhang W."/>
            <person name="Yang X."/>
            <person name="Jeffery I.B."/>
            <person name="Cooney J.C."/>
            <person name="Kagawa T.F."/>
            <person name="Liu W."/>
            <person name="Song Y."/>
            <person name="Salvetti E."/>
            <person name="Wrobel A."/>
            <person name="Rasinkangas P."/>
            <person name="Parkhill J."/>
            <person name="Rea M.C."/>
            <person name="O'Sullivan O."/>
            <person name="Ritari J."/>
            <person name="Douillard F.P."/>
            <person name="Paul Ross R."/>
            <person name="Yang R."/>
            <person name="Briner A.E."/>
            <person name="Felis G.E."/>
            <person name="de Vos W.M."/>
            <person name="Barrangou R."/>
            <person name="Klaenhammer T.R."/>
            <person name="Caufield P.W."/>
            <person name="Cui Y."/>
            <person name="Zhang H."/>
            <person name="O'Toole P.W."/>
        </authorList>
    </citation>
    <scope>NUCLEOTIDE SEQUENCE [LARGE SCALE GENOMIC DNA]</scope>
    <source>
        <strain evidence="8 9">JCM 15530</strain>
    </source>
</reference>
<comment type="caution">
    <text evidence="8">The sequence shown here is derived from an EMBL/GenBank/DDBJ whole genome shotgun (WGS) entry which is preliminary data.</text>
</comment>
<dbReference type="GO" id="GO:0008270">
    <property type="term" value="F:zinc ion binding"/>
    <property type="evidence" value="ECO:0007669"/>
    <property type="project" value="TreeGrafter"/>
</dbReference>
<keyword evidence="6" id="KW-0804">Transcription</keyword>
<accession>A0A0R1HQI4</accession>
<keyword evidence="7" id="KW-0479">Metal-binding</keyword>
<protein>
    <submittedName>
        <fullName evidence="8">Peroxide operon transcriptional regulator</fullName>
    </submittedName>
</protein>
<comment type="cofactor">
    <cofactor evidence="7">
        <name>Zn(2+)</name>
        <dbReference type="ChEBI" id="CHEBI:29105"/>
    </cofactor>
    <text evidence="7">Binds 1 zinc ion per subunit.</text>
</comment>
<evidence type="ECO:0000256" key="4">
    <source>
        <dbReference type="ARBA" id="ARBA00023015"/>
    </source>
</evidence>
<dbReference type="PATRIC" id="fig|1302272.5.peg.1035"/>
<dbReference type="RefSeq" id="WP_054659180.1">
    <property type="nucleotide sequence ID" value="NZ_AZCX01000002.1"/>
</dbReference>
<dbReference type="InterPro" id="IPR036390">
    <property type="entry name" value="WH_DNA-bd_sf"/>
</dbReference>
<evidence type="ECO:0000256" key="6">
    <source>
        <dbReference type="ARBA" id="ARBA00023163"/>
    </source>
</evidence>
<dbReference type="GO" id="GO:0003700">
    <property type="term" value="F:DNA-binding transcription factor activity"/>
    <property type="evidence" value="ECO:0007669"/>
    <property type="project" value="InterPro"/>
</dbReference>
<keyword evidence="2" id="KW-0678">Repressor</keyword>
<feature type="binding site" evidence="7">
    <location>
        <position position="99"/>
    </location>
    <ligand>
        <name>Zn(2+)</name>
        <dbReference type="ChEBI" id="CHEBI:29105"/>
    </ligand>
</feature>
<keyword evidence="4" id="KW-0805">Transcription regulation</keyword>
<feature type="binding site" evidence="7">
    <location>
        <position position="140"/>
    </location>
    <ligand>
        <name>Zn(2+)</name>
        <dbReference type="ChEBI" id="CHEBI:29105"/>
    </ligand>
</feature>
<dbReference type="EMBL" id="AZCX01000002">
    <property type="protein sequence ID" value="KRK48710.1"/>
    <property type="molecule type" value="Genomic_DNA"/>
</dbReference>
<dbReference type="OrthoDB" id="8659436at2"/>
<sequence>MAETTIDEAVGELRKYHIRVTPQRKLILNYLLTHENHPPVETIYQELAPEMPTLSLATVYNTLNLFVELGLVIEIPNENGGIRYDYFGKPHYHAICENCGKVTDIYSPLFPQIEASLKSEAERLTDYKIDSSHVTVYGLCADCQRRLADH</sequence>
<dbReference type="InterPro" id="IPR036388">
    <property type="entry name" value="WH-like_DNA-bd_sf"/>
</dbReference>
<evidence type="ECO:0000256" key="1">
    <source>
        <dbReference type="ARBA" id="ARBA00007957"/>
    </source>
</evidence>
<keyword evidence="3 7" id="KW-0862">Zinc</keyword>
<feature type="binding site" evidence="7">
    <location>
        <position position="143"/>
    </location>
    <ligand>
        <name>Zn(2+)</name>
        <dbReference type="ChEBI" id="CHEBI:29105"/>
    </ligand>
</feature>
<evidence type="ECO:0000313" key="9">
    <source>
        <dbReference type="Proteomes" id="UP000050911"/>
    </source>
</evidence>
<keyword evidence="5" id="KW-0238">DNA-binding</keyword>
<dbReference type="STRING" id="1302272.FC96_GL001028"/>
<comment type="similarity">
    <text evidence="1">Belongs to the Fur family.</text>
</comment>
<dbReference type="Pfam" id="PF01475">
    <property type="entry name" value="FUR"/>
    <property type="match status" value="1"/>
</dbReference>